<dbReference type="Proteomes" id="UP001177140">
    <property type="component" value="Unassembled WGS sequence"/>
</dbReference>
<evidence type="ECO:0000256" key="1">
    <source>
        <dbReference type="SAM" id="MobiDB-lite"/>
    </source>
</evidence>
<feature type="compositionally biased region" description="Pro residues" evidence="1">
    <location>
        <begin position="56"/>
        <end position="67"/>
    </location>
</feature>
<organism evidence="3 4">
    <name type="scientific">Papaver nudicaule</name>
    <name type="common">Iceland poppy</name>
    <dbReference type="NCBI Taxonomy" id="74823"/>
    <lineage>
        <taxon>Eukaryota</taxon>
        <taxon>Viridiplantae</taxon>
        <taxon>Streptophyta</taxon>
        <taxon>Embryophyta</taxon>
        <taxon>Tracheophyta</taxon>
        <taxon>Spermatophyta</taxon>
        <taxon>Magnoliopsida</taxon>
        <taxon>Ranunculales</taxon>
        <taxon>Papaveraceae</taxon>
        <taxon>Papaveroideae</taxon>
        <taxon>Papaver</taxon>
    </lineage>
</organism>
<feature type="compositionally biased region" description="Acidic residues" evidence="1">
    <location>
        <begin position="72"/>
        <end position="82"/>
    </location>
</feature>
<name>A0AA41S3N2_PAPNU</name>
<evidence type="ECO:0000313" key="4">
    <source>
        <dbReference type="Proteomes" id="UP001177140"/>
    </source>
</evidence>
<dbReference type="EMBL" id="JAJJMA010058963">
    <property type="protein sequence ID" value="MCL7026603.1"/>
    <property type="molecule type" value="Genomic_DNA"/>
</dbReference>
<evidence type="ECO:0000313" key="3">
    <source>
        <dbReference type="EMBL" id="MCL7026603.1"/>
    </source>
</evidence>
<feature type="compositionally biased region" description="Basic residues" evidence="1">
    <location>
        <begin position="96"/>
        <end position="107"/>
    </location>
</feature>
<feature type="region of interest" description="Disordered" evidence="1">
    <location>
        <begin position="50"/>
        <end position="108"/>
    </location>
</feature>
<dbReference type="InterPro" id="IPR029466">
    <property type="entry name" value="NAM-associated_C"/>
</dbReference>
<feature type="domain" description="No apical meristem-associated C-terminal" evidence="2">
    <location>
        <begin position="31"/>
        <end position="193"/>
    </location>
</feature>
<keyword evidence="4" id="KW-1185">Reference proteome</keyword>
<dbReference type="AlphaFoldDB" id="A0AA41S3N2"/>
<dbReference type="Pfam" id="PF14303">
    <property type="entry name" value="NAM-associated"/>
    <property type="match status" value="1"/>
</dbReference>
<reference evidence="3" key="1">
    <citation type="submission" date="2022-03" db="EMBL/GenBank/DDBJ databases">
        <title>A functionally conserved STORR gene fusion in Papaver species that diverged 16.8 million years ago.</title>
        <authorList>
            <person name="Catania T."/>
        </authorList>
    </citation>
    <scope>NUCLEOTIDE SEQUENCE</scope>
    <source>
        <strain evidence="3">S-191538</strain>
    </source>
</reference>
<sequence>MIEIKQVLKIDYVALERKLNNSIEYLRNFKKAFTLDECYELYKHEPGYDYTKMTDEPPPPPPLPPHQPTIVEDVDNDDENEAGDPTNDTNDVETNKKKRGPGKKKLIAQKQAKYLEGTSSDSVDSFSESNEKLLAYLKDQKEVHSQQFKEENEMLGRIREDKMKEREEKLMMADCTKLTPVAREWLQKKQQEIMEKNSNEQDRNV</sequence>
<proteinExistence type="predicted"/>
<comment type="caution">
    <text evidence="3">The sequence shown here is derived from an EMBL/GenBank/DDBJ whole genome shotgun (WGS) entry which is preliminary data.</text>
</comment>
<accession>A0AA41S3N2</accession>
<evidence type="ECO:0000259" key="2">
    <source>
        <dbReference type="Pfam" id="PF14303"/>
    </source>
</evidence>
<protein>
    <recommendedName>
        <fullName evidence="2">No apical meristem-associated C-terminal domain-containing protein</fullName>
    </recommendedName>
</protein>
<gene>
    <name evidence="3" type="ORF">MKW94_008631</name>
</gene>